<dbReference type="InterPro" id="IPR001684">
    <property type="entry name" value="Ribosomal_bL27"/>
</dbReference>
<dbReference type="PROSITE" id="PS00831">
    <property type="entry name" value="RIBOSOMAL_L27"/>
    <property type="match status" value="1"/>
</dbReference>
<sequence length="88" mass="9524">MAHKMGAGSTRNGRDSKSKRLGIKCTGNQEVKKGTILVRQRGTKFKAGQKVGCGKDHTLYALADGFVKFSSLGLINIVSKESLKVERT</sequence>
<dbReference type="EMBL" id="MN935478">
    <property type="protein sequence ID" value="QOU10697.1"/>
    <property type="molecule type" value="Genomic_DNA"/>
</dbReference>
<gene>
    <name evidence="7" type="primary">rpl27</name>
    <name evidence="6" type="ORF">PoterioPt_p055</name>
    <name evidence="7" type="ORF">PoterioPt_p062</name>
</gene>
<accession>A0A7S6TB87</accession>
<evidence type="ECO:0000256" key="4">
    <source>
        <dbReference type="ARBA" id="ARBA00035428"/>
    </source>
</evidence>
<dbReference type="SUPFAM" id="SSF110324">
    <property type="entry name" value="Ribosomal L27 protein-like"/>
    <property type="match status" value="1"/>
</dbReference>
<dbReference type="InterPro" id="IPR018261">
    <property type="entry name" value="Ribosomal_bL27_CS"/>
</dbReference>
<dbReference type="GO" id="GO:0006412">
    <property type="term" value="P:translation"/>
    <property type="evidence" value="ECO:0007669"/>
    <property type="project" value="InterPro"/>
</dbReference>
<keyword evidence="2 7" id="KW-0689">Ribosomal protein</keyword>
<feature type="region of interest" description="Disordered" evidence="5">
    <location>
        <begin position="1"/>
        <end position="21"/>
    </location>
</feature>
<organism evidence="7">
    <name type="scientific">Poteriospumella lacustris</name>
    <dbReference type="NCBI Taxonomy" id="1117027"/>
    <lineage>
        <taxon>Eukaryota</taxon>
        <taxon>Sar</taxon>
        <taxon>Stramenopiles</taxon>
        <taxon>Ochrophyta</taxon>
        <taxon>Chrysophyceae</taxon>
        <taxon>Chromulinales</taxon>
        <taxon>Dinobryaceae</taxon>
        <taxon>Poteriospumella</taxon>
    </lineage>
</organism>
<evidence type="ECO:0000313" key="7">
    <source>
        <dbReference type="EMBL" id="QOU10697.1"/>
    </source>
</evidence>
<evidence type="ECO:0000256" key="1">
    <source>
        <dbReference type="ARBA" id="ARBA00010797"/>
    </source>
</evidence>
<evidence type="ECO:0000256" key="5">
    <source>
        <dbReference type="SAM" id="MobiDB-lite"/>
    </source>
</evidence>
<dbReference type="PRINTS" id="PR00063">
    <property type="entry name" value="RIBOSOMALL27"/>
</dbReference>
<dbReference type="Pfam" id="PF01016">
    <property type="entry name" value="Ribosomal_L27"/>
    <property type="match status" value="1"/>
</dbReference>
<keyword evidence="7" id="KW-0934">Plastid</keyword>
<dbReference type="FunFam" id="2.40.50.100:FF:000020">
    <property type="entry name" value="50S ribosomal protein L27"/>
    <property type="match status" value="1"/>
</dbReference>
<dbReference type="GO" id="GO:0003735">
    <property type="term" value="F:structural constituent of ribosome"/>
    <property type="evidence" value="ECO:0007669"/>
    <property type="project" value="InterPro"/>
</dbReference>
<dbReference type="EMBL" id="MN935478">
    <property type="protein sequence ID" value="QOU10690.1"/>
    <property type="molecule type" value="Genomic_DNA"/>
</dbReference>
<evidence type="ECO:0000256" key="2">
    <source>
        <dbReference type="ARBA" id="ARBA00022980"/>
    </source>
</evidence>
<name>A0A7S6TB87_9STRA</name>
<reference evidence="7" key="1">
    <citation type="journal article" date="2020" name="Front. Plant Sci.">
        <title>Comparative Plastid Genomics of Non-Photosynthetic Chrysophytes: Genome Reduction and Compaction.</title>
        <authorList>
            <person name="Kim J.I."/>
            <person name="Jeong M."/>
            <person name="Archibald J.M."/>
            <person name="Shin W."/>
        </authorList>
    </citation>
    <scope>NUCLEOTIDE SEQUENCE</scope>
    <source>
        <strain evidence="7">Yongseonkyo072317C3</strain>
    </source>
</reference>
<keyword evidence="3" id="KW-0687">Ribonucleoprotein</keyword>
<comment type="similarity">
    <text evidence="1">Belongs to the bacterial ribosomal protein bL27 family.</text>
</comment>
<dbReference type="NCBIfam" id="TIGR00062">
    <property type="entry name" value="L27"/>
    <property type="match status" value="1"/>
</dbReference>
<evidence type="ECO:0000256" key="3">
    <source>
        <dbReference type="ARBA" id="ARBA00023274"/>
    </source>
</evidence>
<proteinExistence type="inferred from homology"/>
<dbReference type="PANTHER" id="PTHR15893">
    <property type="entry name" value="RIBOSOMAL PROTEIN L27"/>
    <property type="match status" value="1"/>
</dbReference>
<dbReference type="GO" id="GO:0022625">
    <property type="term" value="C:cytosolic large ribosomal subunit"/>
    <property type="evidence" value="ECO:0007669"/>
    <property type="project" value="TreeGrafter"/>
</dbReference>
<geneLocation type="plastid" evidence="7"/>
<evidence type="ECO:0000313" key="6">
    <source>
        <dbReference type="EMBL" id="QOU10690.1"/>
    </source>
</evidence>
<protein>
    <recommendedName>
        <fullName evidence="4">50S ribosomal protein L27, chloroplastic</fullName>
    </recommendedName>
</protein>
<dbReference type="HAMAP" id="MF_00539">
    <property type="entry name" value="Ribosomal_bL27"/>
    <property type="match status" value="1"/>
</dbReference>
<dbReference type="AlphaFoldDB" id="A0A7S6TB87"/>
<dbReference type="Gene3D" id="2.40.50.100">
    <property type="match status" value="1"/>
</dbReference>
<dbReference type="PANTHER" id="PTHR15893:SF0">
    <property type="entry name" value="LARGE RIBOSOMAL SUBUNIT PROTEIN BL27M"/>
    <property type="match status" value="1"/>
</dbReference>